<proteinExistence type="predicted"/>
<keyword evidence="2" id="KW-1185">Reference proteome</keyword>
<reference evidence="1 2" key="1">
    <citation type="submission" date="2023-02" db="EMBL/GenBank/DDBJ databases">
        <title>LHISI_Scaffold_Assembly.</title>
        <authorList>
            <person name="Stuart O.P."/>
            <person name="Cleave R."/>
            <person name="Magrath M.J.L."/>
            <person name="Mikheyev A.S."/>
        </authorList>
    </citation>
    <scope>NUCLEOTIDE SEQUENCE [LARGE SCALE GENOMIC DNA]</scope>
    <source>
        <strain evidence="1">Daus_M_001</strain>
        <tissue evidence="1">Leg muscle</tissue>
    </source>
</reference>
<dbReference type="Proteomes" id="UP001159363">
    <property type="component" value="Chromosome 1"/>
</dbReference>
<evidence type="ECO:0000313" key="1">
    <source>
        <dbReference type="EMBL" id="KAJ8896653.1"/>
    </source>
</evidence>
<organism evidence="1 2">
    <name type="scientific">Dryococelus australis</name>
    <dbReference type="NCBI Taxonomy" id="614101"/>
    <lineage>
        <taxon>Eukaryota</taxon>
        <taxon>Metazoa</taxon>
        <taxon>Ecdysozoa</taxon>
        <taxon>Arthropoda</taxon>
        <taxon>Hexapoda</taxon>
        <taxon>Insecta</taxon>
        <taxon>Pterygota</taxon>
        <taxon>Neoptera</taxon>
        <taxon>Polyneoptera</taxon>
        <taxon>Phasmatodea</taxon>
        <taxon>Verophasmatodea</taxon>
        <taxon>Anareolatae</taxon>
        <taxon>Phasmatidae</taxon>
        <taxon>Eurycanthinae</taxon>
        <taxon>Dryococelus</taxon>
    </lineage>
</organism>
<name>A0ABQ9IIX8_9NEOP</name>
<protein>
    <submittedName>
        <fullName evidence="1">Uncharacterized protein</fullName>
    </submittedName>
</protein>
<sequence length="73" mass="8267">MMQQEPTFCEGTRIYNRDKISPKTVLYKPQPQVEGKEFFTAGNSLPPVMVFPRKKVTDVMFEKAPCGTPALSE</sequence>
<dbReference type="EMBL" id="JARBHB010000001">
    <property type="protein sequence ID" value="KAJ8896653.1"/>
    <property type="molecule type" value="Genomic_DNA"/>
</dbReference>
<accession>A0ABQ9IIX8</accession>
<evidence type="ECO:0000313" key="2">
    <source>
        <dbReference type="Proteomes" id="UP001159363"/>
    </source>
</evidence>
<gene>
    <name evidence="1" type="ORF">PR048_001997</name>
</gene>
<comment type="caution">
    <text evidence="1">The sequence shown here is derived from an EMBL/GenBank/DDBJ whole genome shotgun (WGS) entry which is preliminary data.</text>
</comment>